<keyword evidence="4" id="KW-0051">Antiviral defense</keyword>
<comment type="subcellular location">
    <subcellularLocation>
        <location evidence="1">Cytoplasm</location>
    </subcellularLocation>
</comment>
<proteinExistence type="inferred from homology"/>
<dbReference type="InterPro" id="IPR010160">
    <property type="entry name" value="CRISPR-assoc_prot_Cmr5"/>
</dbReference>
<dbReference type="Proteomes" id="UP000608420">
    <property type="component" value="Unassembled WGS sequence"/>
</dbReference>
<accession>A0ABQ1WAU8</accession>
<keyword evidence="3" id="KW-0963">Cytoplasm</keyword>
<evidence type="ECO:0000256" key="5">
    <source>
        <dbReference type="ARBA" id="ARBA00030001"/>
    </source>
</evidence>
<gene>
    <name evidence="6" type="ORF">GCM10010913_47690</name>
</gene>
<evidence type="ECO:0000313" key="7">
    <source>
        <dbReference type="Proteomes" id="UP000608420"/>
    </source>
</evidence>
<name>A0ABQ1WAU8_9BACL</name>
<dbReference type="InterPro" id="IPR023101">
    <property type="entry name" value="AF1862-like_dom_sf"/>
</dbReference>
<evidence type="ECO:0000256" key="2">
    <source>
        <dbReference type="ARBA" id="ARBA00006161"/>
    </source>
</evidence>
<reference evidence="7" key="1">
    <citation type="journal article" date="2019" name="Int. J. Syst. Evol. Microbiol.">
        <title>The Global Catalogue of Microorganisms (GCM) 10K type strain sequencing project: providing services to taxonomists for standard genome sequencing and annotation.</title>
        <authorList>
            <consortium name="The Broad Institute Genomics Platform"/>
            <consortium name="The Broad Institute Genome Sequencing Center for Infectious Disease"/>
            <person name="Wu L."/>
            <person name="Ma J."/>
        </authorList>
    </citation>
    <scope>NUCLEOTIDE SEQUENCE [LARGE SCALE GENOMIC DNA]</scope>
    <source>
        <strain evidence="7">CGMCC 1.15420</strain>
    </source>
</reference>
<dbReference type="RefSeq" id="WP_120461672.1">
    <property type="nucleotide sequence ID" value="NZ_BMIW01000063.1"/>
</dbReference>
<comment type="caution">
    <text evidence="6">The sequence shown here is derived from an EMBL/GenBank/DDBJ whole genome shotgun (WGS) entry which is preliminary data.</text>
</comment>
<evidence type="ECO:0000256" key="3">
    <source>
        <dbReference type="ARBA" id="ARBA00022490"/>
    </source>
</evidence>
<evidence type="ECO:0000256" key="1">
    <source>
        <dbReference type="ARBA" id="ARBA00004496"/>
    </source>
</evidence>
<sequence length="133" mass="15414">MKSQDHYYAQTAYNCIKRIENAHVQSKANAQEYGRLCHRFPAMVMLNGLRLTVAYFESVNKGEMHQNYIADLGSVLGIQNWNEELPEQSSQYRHLTRRALQASVWFKRYAEAILKVEGGEADDDNEQTRDLDD</sequence>
<keyword evidence="7" id="KW-1185">Reference proteome</keyword>
<evidence type="ECO:0000256" key="4">
    <source>
        <dbReference type="ARBA" id="ARBA00023118"/>
    </source>
</evidence>
<dbReference type="Pfam" id="PF09701">
    <property type="entry name" value="Cas_Cmr5"/>
    <property type="match status" value="1"/>
</dbReference>
<protein>
    <recommendedName>
        <fullName evidence="5">CRISPR type III-B/RAMP module-associated protein Cmr5</fullName>
    </recommendedName>
</protein>
<dbReference type="Gene3D" id="1.10.520.30">
    <property type="entry name" value="AF1862-like domain"/>
    <property type="match status" value="1"/>
</dbReference>
<dbReference type="SUPFAM" id="SSF158568">
    <property type="entry name" value="AF1862-like"/>
    <property type="match status" value="1"/>
</dbReference>
<evidence type="ECO:0000313" key="6">
    <source>
        <dbReference type="EMBL" id="GGG19974.1"/>
    </source>
</evidence>
<dbReference type="EMBL" id="BMIW01000063">
    <property type="protein sequence ID" value="GGG19974.1"/>
    <property type="molecule type" value="Genomic_DNA"/>
</dbReference>
<dbReference type="NCBIfam" id="TIGR01881">
    <property type="entry name" value="cas_Cmr5"/>
    <property type="match status" value="1"/>
</dbReference>
<comment type="similarity">
    <text evidence="2">Belongs to the CRISPR system Cmr5 family.</text>
</comment>
<organism evidence="6 7">
    <name type="scientific">Paenibacillus aceti</name>
    <dbReference type="NCBI Taxonomy" id="1820010"/>
    <lineage>
        <taxon>Bacteria</taxon>
        <taxon>Bacillati</taxon>
        <taxon>Bacillota</taxon>
        <taxon>Bacilli</taxon>
        <taxon>Bacillales</taxon>
        <taxon>Paenibacillaceae</taxon>
        <taxon>Paenibacillus</taxon>
    </lineage>
</organism>